<dbReference type="EMBL" id="BBMS01000003">
    <property type="protein sequence ID" value="GAL24255.1"/>
    <property type="molecule type" value="Genomic_DNA"/>
</dbReference>
<reference evidence="4" key="1">
    <citation type="submission" date="2014-09" db="EMBL/GenBank/DDBJ databases">
        <title>Vibrio variabilis JCM 19239. (C206) whole genome shotgun sequence.</title>
        <authorList>
            <person name="Sawabe T."/>
            <person name="Meirelles P."/>
            <person name="Nakanishi M."/>
            <person name="Sayaka M."/>
            <person name="Hattori M."/>
            <person name="Ohkuma M."/>
        </authorList>
    </citation>
    <scope>NUCLEOTIDE SEQUENCE [LARGE SCALE GENOMIC DNA]</scope>
    <source>
        <strain evidence="4">JCM 19239</strain>
    </source>
</reference>
<evidence type="ECO:0000259" key="1">
    <source>
        <dbReference type="Pfam" id="PF00534"/>
    </source>
</evidence>
<evidence type="ECO:0000313" key="4">
    <source>
        <dbReference type="Proteomes" id="UP000029223"/>
    </source>
</evidence>
<evidence type="ECO:0000313" key="3">
    <source>
        <dbReference type="EMBL" id="GAL24255.1"/>
    </source>
</evidence>
<reference evidence="4" key="2">
    <citation type="submission" date="2014-09" db="EMBL/GenBank/DDBJ databases">
        <authorList>
            <consortium name="NBRP consortium"/>
            <person name="Sawabe T."/>
            <person name="Meirelles P."/>
            <person name="Nakanishi M."/>
            <person name="Sayaka M."/>
            <person name="Hattori M."/>
            <person name="Ohkuma M."/>
        </authorList>
    </citation>
    <scope>NUCLEOTIDE SEQUENCE [LARGE SCALE GENOMIC DNA]</scope>
    <source>
        <strain evidence="4">JCM 19239</strain>
    </source>
</reference>
<dbReference type="Proteomes" id="UP000029223">
    <property type="component" value="Unassembled WGS sequence"/>
</dbReference>
<dbReference type="Pfam" id="PF00534">
    <property type="entry name" value="Glycos_transf_1"/>
    <property type="match status" value="1"/>
</dbReference>
<keyword evidence="4" id="KW-1185">Reference proteome</keyword>
<dbReference type="InterPro" id="IPR001296">
    <property type="entry name" value="Glyco_trans_1"/>
</dbReference>
<dbReference type="Gene3D" id="3.40.50.2000">
    <property type="entry name" value="Glycogen Phosphorylase B"/>
    <property type="match status" value="2"/>
</dbReference>
<feature type="domain" description="Glycosyl transferase family 1" evidence="1">
    <location>
        <begin position="191"/>
        <end position="337"/>
    </location>
</feature>
<organism evidence="3 4">
    <name type="scientific">Vibrio variabilis</name>
    <dbReference type="NCBI Taxonomy" id="990271"/>
    <lineage>
        <taxon>Bacteria</taxon>
        <taxon>Pseudomonadati</taxon>
        <taxon>Pseudomonadota</taxon>
        <taxon>Gammaproteobacteria</taxon>
        <taxon>Vibrionales</taxon>
        <taxon>Vibrionaceae</taxon>
        <taxon>Vibrio</taxon>
    </lineage>
</organism>
<dbReference type="InterPro" id="IPR015393">
    <property type="entry name" value="DUF1972"/>
</dbReference>
<evidence type="ECO:0000259" key="2">
    <source>
        <dbReference type="Pfam" id="PF09314"/>
    </source>
</evidence>
<dbReference type="SUPFAM" id="SSF53756">
    <property type="entry name" value="UDP-Glycosyltransferase/glycogen phosphorylase"/>
    <property type="match status" value="1"/>
</dbReference>
<dbReference type="Pfam" id="PF09314">
    <property type="entry name" value="DUF1972"/>
    <property type="match status" value="1"/>
</dbReference>
<comment type="caution">
    <text evidence="3">The sequence shown here is derived from an EMBL/GenBank/DDBJ whole genome shotgun (WGS) entry which is preliminary data.</text>
</comment>
<accession>A0ABQ0J645</accession>
<protein>
    <submittedName>
        <fullName evidence="3">Alpha-D-GlcNAc alpha-1,2-L-rhamnosyltransferase</fullName>
    </submittedName>
</protein>
<name>A0ABQ0J645_9VIBR</name>
<gene>
    <name evidence="3" type="ORF">JCM19239_3958</name>
</gene>
<feature type="domain" description="DUF1972" evidence="2">
    <location>
        <begin position="4"/>
        <end position="176"/>
    </location>
</feature>
<proteinExistence type="predicted"/>
<sequence length="381" mass="43238">MRNKHVIVLGIRGVPANHGGFETFAEFLCKYLITSGWQVTVYCQEDGSGKIYESEWQGVKRIHIPVSQSGPLGTIVFDLKSVIHSLKQDGVYLTLGYNTACFNVLHRLFGKTNVINMDGIEWKRKKWGRVAKSWFWLNERFGCWFGNYLVADHPCIEDHLATRVSRDKITMIPYGAPDVSSADIAHLEKFQIEPKKYSIIIARPEPENSILEVVKAFSSSKRNQKLVVLGNFTPDENPYHKLVLDSASDEVLFPGAIYDHDVVGALRFYSRYYVHGHQVGGTNPSLVEALGAGCAVLAHDNQFNQWVASDAAVYFSDQQALERFFDTTYNNDELVEEKKLNANKQFRQRFIWNDILSQYESLLIKAGKIDQRMSSSDLPST</sequence>